<gene>
    <name evidence="1" type="ORF">LTS18_003316</name>
</gene>
<keyword evidence="2" id="KW-1185">Reference proteome</keyword>
<evidence type="ECO:0000313" key="2">
    <source>
        <dbReference type="Proteomes" id="UP001186974"/>
    </source>
</evidence>
<dbReference type="EMBL" id="JAWDJW010000782">
    <property type="protein sequence ID" value="KAK3080027.1"/>
    <property type="molecule type" value="Genomic_DNA"/>
</dbReference>
<proteinExistence type="predicted"/>
<evidence type="ECO:0000313" key="1">
    <source>
        <dbReference type="EMBL" id="KAK3080027.1"/>
    </source>
</evidence>
<dbReference type="Proteomes" id="UP001186974">
    <property type="component" value="Unassembled WGS sequence"/>
</dbReference>
<comment type="caution">
    <text evidence="1">The sequence shown here is derived from an EMBL/GenBank/DDBJ whole genome shotgun (WGS) entry which is preliminary data.</text>
</comment>
<protein>
    <submittedName>
        <fullName evidence="1">Uncharacterized protein</fullName>
    </submittedName>
</protein>
<reference evidence="1" key="1">
    <citation type="submission" date="2024-09" db="EMBL/GenBank/DDBJ databases">
        <title>Black Yeasts Isolated from many extreme environments.</title>
        <authorList>
            <person name="Coleine C."/>
            <person name="Stajich J.E."/>
            <person name="Selbmann L."/>
        </authorList>
    </citation>
    <scope>NUCLEOTIDE SEQUENCE</scope>
    <source>
        <strain evidence="1">CCFEE 5737</strain>
    </source>
</reference>
<accession>A0ACC3DTP6</accession>
<organism evidence="1 2">
    <name type="scientific">Coniosporium uncinatum</name>
    <dbReference type="NCBI Taxonomy" id="93489"/>
    <lineage>
        <taxon>Eukaryota</taxon>
        <taxon>Fungi</taxon>
        <taxon>Dikarya</taxon>
        <taxon>Ascomycota</taxon>
        <taxon>Pezizomycotina</taxon>
        <taxon>Dothideomycetes</taxon>
        <taxon>Dothideomycetes incertae sedis</taxon>
        <taxon>Coniosporium</taxon>
    </lineage>
</organism>
<name>A0ACC3DTP6_9PEZI</name>
<sequence length="677" mass="73110">MSARAGKRAPSKRTKEVSESDSAPDATAGAEPASQDTQMPDASDPDPSSNLPPSDSSDGLFVGSTAAETPQAHDSSQPPEGSRPSSAAGLASARAPAKRLDSIKRPGLSTRGSRGRGAKPVVQAPRGRGRRTQEERERLQREEDDRRKALNADLAEEAAKREAALAKERRFNERGRGRGRGGQRGGRGGFMGQGMPVVSGPFSGLVPGGGSKPMGGFRVAGSSFGVGVGSSASSSKVKKEPAIKADPSRSHDPDIKMLFAGGEDIKHEDEDGGYISSDQDEATYGRRVDVDMIDLTISDDEATAAEGEASASEAKPRRRHQTPGLFPVRVPRVEHQERTLGINTESSTAVTSEKRKEAQEGDAEPTEDGAVSDTRKGKARAREVEMLRFERRWKGVYDEENDVFVKDEPTEGPAMSDLPASEDQPPDSVKEPPSSPEKRAKARIRNRTRPQDAFTPELTKDEREEQARHQFELETLQKEIGNLNIPGSTGLQDDSGDTEMKDPTKLDKDDHKQDVVYLFQFPPVLPELIPTTEAVKKEPESPTLTARPDPSAANKPANTKDKPVKIEDDNADGPESADGKKRKLKADLDRHLPKLTSGAAGKLRIHESGKATLSWGGMSFTVSMGMQASFLQESVCARMEEGEPDKEGKATVKGEAMNFGAVRGKFVVVPDWDEILR</sequence>